<dbReference type="PANTHER" id="PTHR30069:SF28">
    <property type="entry name" value="TONB-DEPENDENT RECEPTOR YNCD-RELATED"/>
    <property type="match status" value="1"/>
</dbReference>
<dbReference type="STRING" id="658457.SAMN05216601_11274"/>
<dbReference type="InterPro" id="IPR000531">
    <property type="entry name" value="Beta-barrel_TonB"/>
</dbReference>
<dbReference type="InterPro" id="IPR036942">
    <property type="entry name" value="Beta-barrel_TonB_sf"/>
</dbReference>
<dbReference type="InterPro" id="IPR037066">
    <property type="entry name" value="Plug_dom_sf"/>
</dbReference>
<dbReference type="GO" id="GO:0015344">
    <property type="term" value="F:siderophore uptake transmembrane transporter activity"/>
    <property type="evidence" value="ECO:0007669"/>
    <property type="project" value="TreeGrafter"/>
</dbReference>
<name>A0A1I5QKX4_9GAMM</name>
<evidence type="ECO:0000256" key="8">
    <source>
        <dbReference type="PROSITE-ProRule" id="PRU01360"/>
    </source>
</evidence>
<keyword evidence="4 8" id="KW-0812">Transmembrane</keyword>
<dbReference type="Gene3D" id="2.40.170.20">
    <property type="entry name" value="TonB-dependent receptor, beta-barrel domain"/>
    <property type="match status" value="1"/>
</dbReference>
<dbReference type="CDD" id="cd01347">
    <property type="entry name" value="ligand_gated_channel"/>
    <property type="match status" value="1"/>
</dbReference>
<dbReference type="AlphaFoldDB" id="A0A1I5QKX4"/>
<dbReference type="EMBL" id="FOWP01000012">
    <property type="protein sequence ID" value="SFP46730.1"/>
    <property type="molecule type" value="Genomic_DNA"/>
</dbReference>
<dbReference type="InterPro" id="IPR012910">
    <property type="entry name" value="Plug_dom"/>
</dbReference>
<sequence>MSLDSAACDAFALPTSRDAGHACAAMNINRTCNGTYKKNLQKDRSMRLKLTCIALLPGLTLAEQTPYEIDELVITGSRYEASGWQLPFSVNRIDAEQATLGKPGVNLSEALGSVPGLVVQNRQNYAQDLQISSRGFGARSAFGIRGIKLLADGVPLSNPDGQGQAATFDLDTLERIEVLRGPFASVYGSNSGGVIQLFSRDGEGPPKVSLDTSQAAYGTSRTRVAAEGGNDKAGFIINRSHFETDGYRDHSGAILDKTFAKLTLYPDDLSKLSLSFSELDQNGTQDPQGLTWQQVQSDRRSAAPSALLFNTRKTVDHRQFALNYERSFAAGTWQSTLYSGTRRVIQYQSIPRLAQLPPRDPDQKHSGGVIDFERSFHGIGNRWIQSFDLGSSLLTVTTGLDYDYSRDDRQGYENFVGDTLGVKGDLRRDERNEVTSLSPYVQAAWQLGKLDLQAGLRHSQVEFDVDDRFLSNGDDSGSVTYRELTPTLGASYALLPDLNAYASWGKGVETPTLNELSYSGPGNSFGFDLRPATSEQIEIGLKARLADATSLQLALFQIDTDDELVVASALGGRNSFQNAAQTRRRGVELALQSQLSETLRANLAYTQIDATYSKDFTSNGRLIESGNHLPGIPARSLYGELAWQPLGWFSTAVEGLYRSKLYVEDSNTAKAAPSYALFNWQARFEQKAGALTFNQVLRIDNLLDRKYIGSVIVGDGNGRYYEPGPERAWYVGAGVQYQFD</sequence>
<proteinExistence type="inferred from homology"/>
<comment type="subcellular location">
    <subcellularLocation>
        <location evidence="1 8">Cell outer membrane</location>
        <topology evidence="1 8">Multi-pass membrane protein</topology>
    </subcellularLocation>
</comment>
<dbReference type="SUPFAM" id="SSF56935">
    <property type="entry name" value="Porins"/>
    <property type="match status" value="1"/>
</dbReference>
<evidence type="ECO:0000256" key="7">
    <source>
        <dbReference type="ARBA" id="ARBA00023237"/>
    </source>
</evidence>
<evidence type="ECO:0000259" key="10">
    <source>
        <dbReference type="Pfam" id="PF00593"/>
    </source>
</evidence>
<keyword evidence="6 8" id="KW-0472">Membrane</keyword>
<evidence type="ECO:0000256" key="6">
    <source>
        <dbReference type="ARBA" id="ARBA00023136"/>
    </source>
</evidence>
<reference evidence="12 13" key="1">
    <citation type="submission" date="2016-10" db="EMBL/GenBank/DDBJ databases">
        <authorList>
            <person name="de Groot N.N."/>
        </authorList>
    </citation>
    <scope>NUCLEOTIDE SEQUENCE [LARGE SCALE GENOMIC DNA]</scope>
    <source>
        <strain evidence="12 13">CCUG 59231</strain>
    </source>
</reference>
<evidence type="ECO:0000256" key="4">
    <source>
        <dbReference type="ARBA" id="ARBA00022692"/>
    </source>
</evidence>
<evidence type="ECO:0000256" key="5">
    <source>
        <dbReference type="ARBA" id="ARBA00023077"/>
    </source>
</evidence>
<dbReference type="Pfam" id="PF00593">
    <property type="entry name" value="TonB_dep_Rec_b-barrel"/>
    <property type="match status" value="1"/>
</dbReference>
<dbReference type="GO" id="GO:0044718">
    <property type="term" value="P:siderophore transmembrane transport"/>
    <property type="evidence" value="ECO:0007669"/>
    <property type="project" value="TreeGrafter"/>
</dbReference>
<feature type="domain" description="TonB-dependent receptor-like beta-barrel" evidence="10">
    <location>
        <begin position="278"/>
        <end position="693"/>
    </location>
</feature>
<dbReference type="Gene3D" id="2.170.130.10">
    <property type="entry name" value="TonB-dependent receptor, plug domain"/>
    <property type="match status" value="1"/>
</dbReference>
<keyword evidence="2 8" id="KW-0813">Transport</keyword>
<evidence type="ECO:0000259" key="11">
    <source>
        <dbReference type="Pfam" id="PF07715"/>
    </source>
</evidence>
<keyword evidence="3 8" id="KW-1134">Transmembrane beta strand</keyword>
<dbReference type="InterPro" id="IPR039426">
    <property type="entry name" value="TonB-dep_rcpt-like"/>
</dbReference>
<keyword evidence="5 9" id="KW-0798">TonB box</keyword>
<evidence type="ECO:0000313" key="13">
    <source>
        <dbReference type="Proteomes" id="UP000182400"/>
    </source>
</evidence>
<feature type="domain" description="TonB-dependent receptor plug" evidence="11">
    <location>
        <begin position="86"/>
        <end position="193"/>
    </location>
</feature>
<evidence type="ECO:0000256" key="1">
    <source>
        <dbReference type="ARBA" id="ARBA00004571"/>
    </source>
</evidence>
<protein>
    <submittedName>
        <fullName evidence="12">Iron complex outermembrane recepter protein</fullName>
    </submittedName>
</protein>
<gene>
    <name evidence="12" type="ORF">SAMN05216601_11274</name>
</gene>
<comment type="similarity">
    <text evidence="8 9">Belongs to the TonB-dependent receptor family.</text>
</comment>
<evidence type="ECO:0000256" key="2">
    <source>
        <dbReference type="ARBA" id="ARBA00022448"/>
    </source>
</evidence>
<dbReference type="Proteomes" id="UP000182400">
    <property type="component" value="Unassembled WGS sequence"/>
</dbReference>
<accession>A0A1I5QKX4</accession>
<dbReference type="PANTHER" id="PTHR30069">
    <property type="entry name" value="TONB-DEPENDENT OUTER MEMBRANE RECEPTOR"/>
    <property type="match status" value="1"/>
</dbReference>
<dbReference type="GO" id="GO:0009279">
    <property type="term" value="C:cell outer membrane"/>
    <property type="evidence" value="ECO:0007669"/>
    <property type="project" value="UniProtKB-SubCell"/>
</dbReference>
<dbReference type="PROSITE" id="PS52016">
    <property type="entry name" value="TONB_DEPENDENT_REC_3"/>
    <property type="match status" value="1"/>
</dbReference>
<evidence type="ECO:0000256" key="3">
    <source>
        <dbReference type="ARBA" id="ARBA00022452"/>
    </source>
</evidence>
<evidence type="ECO:0000313" key="12">
    <source>
        <dbReference type="EMBL" id="SFP46730.1"/>
    </source>
</evidence>
<keyword evidence="7 8" id="KW-0998">Cell outer membrane</keyword>
<organism evidence="12 13">
    <name type="scientific">Ectopseudomonas composti</name>
    <dbReference type="NCBI Taxonomy" id="658457"/>
    <lineage>
        <taxon>Bacteria</taxon>
        <taxon>Pseudomonadati</taxon>
        <taxon>Pseudomonadota</taxon>
        <taxon>Gammaproteobacteria</taxon>
        <taxon>Pseudomonadales</taxon>
        <taxon>Pseudomonadaceae</taxon>
        <taxon>Ectopseudomonas</taxon>
    </lineage>
</organism>
<dbReference type="Pfam" id="PF07715">
    <property type="entry name" value="Plug"/>
    <property type="match status" value="1"/>
</dbReference>
<evidence type="ECO:0000256" key="9">
    <source>
        <dbReference type="RuleBase" id="RU003357"/>
    </source>
</evidence>